<keyword evidence="4" id="KW-0072">Autophagy</keyword>
<keyword evidence="3" id="KW-0344">Guanine-nucleotide releasing factor</keyword>
<keyword evidence="6" id="KW-1133">Transmembrane helix</keyword>
<name>A0A8S1EQ92_9PELO</name>
<dbReference type="EMBL" id="CADEPM010000003">
    <property type="protein sequence ID" value="CAB3403598.1"/>
    <property type="molecule type" value="Genomic_DNA"/>
</dbReference>
<comment type="subcellular location">
    <subcellularLocation>
        <location evidence="1">Cytoplasm</location>
    </subcellularLocation>
</comment>
<accession>A0A8S1EQ92</accession>
<evidence type="ECO:0000313" key="8">
    <source>
        <dbReference type="EMBL" id="CAB3403598.1"/>
    </source>
</evidence>
<dbReference type="GO" id="GO:0032045">
    <property type="term" value="C:guanyl-nucleotide exchange factor complex"/>
    <property type="evidence" value="ECO:0007669"/>
    <property type="project" value="TreeGrafter"/>
</dbReference>
<dbReference type="AlphaFoldDB" id="A0A8S1EQ92"/>
<sequence>MISFEDFLLQPSKVIDPFNRFISKIDPFIMMVEFCQVIGPRPLAVVSSRANDEVANVDINEMAIWLMSSDIYPGTLIVLENNQTGIYAAAYYFNLYDIRARAFQRNLCIAYLSSEKPGKEVLGIFSKAMRKLVSPILICNRKLFIRHVMDICKFSDTIDETTLQQYYTLHGEPNKFPDVGRFNVVFEQTRLLKSRFLTKKFQDMIFEDDICTGHNIENLNEAEEIICSFRVPSVPLSPVDTLTPCAYHEIVPKMRNILAQCKKALPAGVGALYSAGRPIAKLPRAEGYSTSSASRLESDTVDGEETLRAITCHLGEVLYPILSGEDLVVCGNPQRLSTVNDMLQKLSTICPQSTSRIIETPLESDPHKIGNGLGGLQCTRSETGKLARWRHILDMNRCILKTFAYDGCLLNGLKKKRRFPTDRSVIYFVIAYLTNLCSLVYVCRYCRNNELVPEFDRIEPNVTADDRRLLTNLLVCMDFEKFNTLKTSPSKDAVKPSKIINL</sequence>
<dbReference type="GO" id="GO:0006914">
    <property type="term" value="P:autophagy"/>
    <property type="evidence" value="ECO:0007669"/>
    <property type="project" value="UniProtKB-KW"/>
</dbReference>
<feature type="transmembrane region" description="Helical" evidence="6">
    <location>
        <begin position="424"/>
        <end position="442"/>
    </location>
</feature>
<keyword evidence="9" id="KW-1185">Reference proteome</keyword>
<feature type="domain" description="UDENN FLCN/SMCR8-type" evidence="7">
    <location>
        <begin position="20"/>
        <end position="478"/>
    </location>
</feature>
<reference evidence="8 9" key="1">
    <citation type="submission" date="2020-04" db="EMBL/GenBank/DDBJ databases">
        <authorList>
            <person name="Laetsch R D."/>
            <person name="Stevens L."/>
            <person name="Kumar S."/>
            <person name="Blaxter L. M."/>
        </authorList>
    </citation>
    <scope>NUCLEOTIDE SEQUENCE [LARGE SCALE GENOMIC DNA]</scope>
</reference>
<keyword evidence="6" id="KW-0472">Membrane</keyword>
<dbReference type="Proteomes" id="UP000494206">
    <property type="component" value="Unassembled WGS sequence"/>
</dbReference>
<dbReference type="PANTHER" id="PTHR31334">
    <property type="entry name" value="SMITH-MAGENIS SYNDROME REGION GENE 8 PROTEIN"/>
    <property type="match status" value="1"/>
</dbReference>
<comment type="caution">
    <text evidence="8">The sequence shown here is derived from an EMBL/GenBank/DDBJ whole genome shotgun (WGS) entry which is preliminary data.</text>
</comment>
<dbReference type="InterPro" id="IPR037521">
    <property type="entry name" value="FLCN/SMCR8_DENN"/>
</dbReference>
<dbReference type="PANTHER" id="PTHR31334:SF1">
    <property type="entry name" value="GUANINE NUCLEOTIDE EXCHANGE PROTEIN SMCR8"/>
    <property type="match status" value="1"/>
</dbReference>
<evidence type="ECO:0000256" key="2">
    <source>
        <dbReference type="ARBA" id="ARBA00022490"/>
    </source>
</evidence>
<organism evidence="8 9">
    <name type="scientific">Caenorhabditis bovis</name>
    <dbReference type="NCBI Taxonomy" id="2654633"/>
    <lineage>
        <taxon>Eukaryota</taxon>
        <taxon>Metazoa</taxon>
        <taxon>Ecdysozoa</taxon>
        <taxon>Nematoda</taxon>
        <taxon>Chromadorea</taxon>
        <taxon>Rhabditida</taxon>
        <taxon>Rhabditina</taxon>
        <taxon>Rhabditomorpha</taxon>
        <taxon>Rhabditoidea</taxon>
        <taxon>Rhabditidae</taxon>
        <taxon>Peloderinae</taxon>
        <taxon>Caenorhabditis</taxon>
    </lineage>
</organism>
<protein>
    <recommendedName>
        <fullName evidence="7">UDENN FLCN/SMCR8-type domain-containing protein</fullName>
    </recommendedName>
</protein>
<evidence type="ECO:0000313" key="9">
    <source>
        <dbReference type="Proteomes" id="UP000494206"/>
    </source>
</evidence>
<dbReference type="OrthoDB" id="2289278at2759"/>
<dbReference type="GO" id="GO:0005085">
    <property type="term" value="F:guanyl-nucleotide exchange factor activity"/>
    <property type="evidence" value="ECO:0007669"/>
    <property type="project" value="UniProtKB-KW"/>
</dbReference>
<keyword evidence="6" id="KW-0812">Transmembrane</keyword>
<keyword evidence="2" id="KW-0963">Cytoplasm</keyword>
<comment type="similarity">
    <text evidence="5">Belongs to the SMCR8 family.</text>
</comment>
<evidence type="ECO:0000256" key="4">
    <source>
        <dbReference type="ARBA" id="ARBA00023006"/>
    </source>
</evidence>
<gene>
    <name evidence="8" type="ORF">CBOVIS_LOCUS6051</name>
</gene>
<dbReference type="GO" id="GO:0005737">
    <property type="term" value="C:cytoplasm"/>
    <property type="evidence" value="ECO:0007669"/>
    <property type="project" value="UniProtKB-SubCell"/>
</dbReference>
<evidence type="ECO:0000256" key="1">
    <source>
        <dbReference type="ARBA" id="ARBA00004496"/>
    </source>
</evidence>
<evidence type="ECO:0000256" key="6">
    <source>
        <dbReference type="SAM" id="Phobius"/>
    </source>
</evidence>
<evidence type="ECO:0000256" key="3">
    <source>
        <dbReference type="ARBA" id="ARBA00022658"/>
    </source>
</evidence>
<proteinExistence type="inferred from homology"/>
<dbReference type="PROSITE" id="PS51834">
    <property type="entry name" value="DENN_FLCN_SMCR8"/>
    <property type="match status" value="1"/>
</dbReference>
<evidence type="ECO:0000256" key="5">
    <source>
        <dbReference type="ARBA" id="ARBA00038137"/>
    </source>
</evidence>
<evidence type="ECO:0000259" key="7">
    <source>
        <dbReference type="PROSITE" id="PS51834"/>
    </source>
</evidence>